<evidence type="ECO:0000313" key="3">
    <source>
        <dbReference type="Proteomes" id="UP000233837"/>
    </source>
</evidence>
<evidence type="ECO:0000259" key="1">
    <source>
        <dbReference type="Pfam" id="PF14111"/>
    </source>
</evidence>
<dbReference type="Proteomes" id="UP000233837">
    <property type="component" value="Unassembled WGS sequence"/>
</dbReference>
<sequence length="380" mass="42284">MASSRLRDPGFLPGSSSLSFKEALSGSSSISMVFPELKVSSFRGMPSLWISEMEIEALAAPFEFALVGKFPARHPSLDAIRKFFFNLKLKGDVSVTVLNKRNVLIKLFNDLDYCRVFTHRSYFVNNCFMKLIKWSPTLDVETESPVVPIWISFPNLRPHLFASRILHGLGRVFDNPLKTDNATSTGSRPSVARVLVELDVSKTFPDKIWIGPENSGYVQSVVLEDFPEYCGHCSSLGHSKAGCTILHPNIEDFSAIDLVQELVSVSVNVETIFDGSPVLGVVEDLDRPRVSVMNEEPNLCVQTIISDVDISMNLVNVPVTVGASTGLNVRSHGDWLYFSSEYESDSESYSDPGFELNLVRDRPVTVCPRGKLWKRGGRKR</sequence>
<dbReference type="EMBL" id="KZ502668">
    <property type="protein sequence ID" value="PKU74762.1"/>
    <property type="molecule type" value="Genomic_DNA"/>
</dbReference>
<name>A0A2I0WGJ3_9ASPA</name>
<dbReference type="PANTHER" id="PTHR31286:SF179">
    <property type="entry name" value="RNASE H TYPE-1 DOMAIN-CONTAINING PROTEIN"/>
    <property type="match status" value="1"/>
</dbReference>
<reference evidence="2 3" key="2">
    <citation type="journal article" date="2017" name="Nature">
        <title>The Apostasia genome and the evolution of orchids.</title>
        <authorList>
            <person name="Zhang G.Q."/>
            <person name="Liu K.W."/>
            <person name="Li Z."/>
            <person name="Lohaus R."/>
            <person name="Hsiao Y.Y."/>
            <person name="Niu S.C."/>
            <person name="Wang J.Y."/>
            <person name="Lin Y.C."/>
            <person name="Xu Q."/>
            <person name="Chen L.J."/>
            <person name="Yoshida K."/>
            <person name="Fujiwara S."/>
            <person name="Wang Z.W."/>
            <person name="Zhang Y.Q."/>
            <person name="Mitsuda N."/>
            <person name="Wang M."/>
            <person name="Liu G.H."/>
            <person name="Pecoraro L."/>
            <person name="Huang H.X."/>
            <person name="Xiao X.J."/>
            <person name="Lin M."/>
            <person name="Wu X.Y."/>
            <person name="Wu W.L."/>
            <person name="Chen Y.Y."/>
            <person name="Chang S.B."/>
            <person name="Sakamoto S."/>
            <person name="Ohme-Takagi M."/>
            <person name="Yagi M."/>
            <person name="Zeng S.J."/>
            <person name="Shen C.Y."/>
            <person name="Yeh C.M."/>
            <person name="Luo Y.B."/>
            <person name="Tsai W.C."/>
            <person name="Van de Peer Y."/>
            <person name="Liu Z.J."/>
        </authorList>
    </citation>
    <scope>NUCLEOTIDE SEQUENCE [LARGE SCALE GENOMIC DNA]</scope>
    <source>
        <tissue evidence="2">The whole plant</tissue>
    </source>
</reference>
<protein>
    <recommendedName>
        <fullName evidence="1">DUF4283 domain-containing protein</fullName>
    </recommendedName>
</protein>
<dbReference type="InterPro" id="IPR040256">
    <property type="entry name" value="At4g02000-like"/>
</dbReference>
<dbReference type="PANTHER" id="PTHR31286">
    <property type="entry name" value="GLYCINE-RICH CELL WALL STRUCTURAL PROTEIN 1.8-LIKE"/>
    <property type="match status" value="1"/>
</dbReference>
<feature type="domain" description="DUF4283" evidence="1">
    <location>
        <begin position="62"/>
        <end position="141"/>
    </location>
</feature>
<reference evidence="2 3" key="1">
    <citation type="journal article" date="2016" name="Sci. Rep.">
        <title>The Dendrobium catenatum Lindl. genome sequence provides insights into polysaccharide synthase, floral development and adaptive evolution.</title>
        <authorList>
            <person name="Zhang G.Q."/>
            <person name="Xu Q."/>
            <person name="Bian C."/>
            <person name="Tsai W.C."/>
            <person name="Yeh C.M."/>
            <person name="Liu K.W."/>
            <person name="Yoshida K."/>
            <person name="Zhang L.S."/>
            <person name="Chang S.B."/>
            <person name="Chen F."/>
            <person name="Shi Y."/>
            <person name="Su Y.Y."/>
            <person name="Zhang Y.Q."/>
            <person name="Chen L.J."/>
            <person name="Yin Y."/>
            <person name="Lin M."/>
            <person name="Huang H."/>
            <person name="Deng H."/>
            <person name="Wang Z.W."/>
            <person name="Zhu S.L."/>
            <person name="Zhao X."/>
            <person name="Deng C."/>
            <person name="Niu S.C."/>
            <person name="Huang J."/>
            <person name="Wang M."/>
            <person name="Liu G.H."/>
            <person name="Yang H.J."/>
            <person name="Xiao X.J."/>
            <person name="Hsiao Y.Y."/>
            <person name="Wu W.L."/>
            <person name="Chen Y.Y."/>
            <person name="Mitsuda N."/>
            <person name="Ohme-Takagi M."/>
            <person name="Luo Y.B."/>
            <person name="Van de Peer Y."/>
            <person name="Liu Z.J."/>
        </authorList>
    </citation>
    <scope>NUCLEOTIDE SEQUENCE [LARGE SCALE GENOMIC DNA]</scope>
    <source>
        <tissue evidence="2">The whole plant</tissue>
    </source>
</reference>
<organism evidence="2 3">
    <name type="scientific">Dendrobium catenatum</name>
    <dbReference type="NCBI Taxonomy" id="906689"/>
    <lineage>
        <taxon>Eukaryota</taxon>
        <taxon>Viridiplantae</taxon>
        <taxon>Streptophyta</taxon>
        <taxon>Embryophyta</taxon>
        <taxon>Tracheophyta</taxon>
        <taxon>Spermatophyta</taxon>
        <taxon>Magnoliopsida</taxon>
        <taxon>Liliopsida</taxon>
        <taxon>Asparagales</taxon>
        <taxon>Orchidaceae</taxon>
        <taxon>Epidendroideae</taxon>
        <taxon>Malaxideae</taxon>
        <taxon>Dendrobiinae</taxon>
        <taxon>Dendrobium</taxon>
    </lineage>
</organism>
<dbReference type="Pfam" id="PF14111">
    <property type="entry name" value="DUF4283"/>
    <property type="match status" value="1"/>
</dbReference>
<keyword evidence="3" id="KW-1185">Reference proteome</keyword>
<proteinExistence type="predicted"/>
<dbReference type="AlphaFoldDB" id="A0A2I0WGJ3"/>
<accession>A0A2I0WGJ3</accession>
<evidence type="ECO:0000313" key="2">
    <source>
        <dbReference type="EMBL" id="PKU74762.1"/>
    </source>
</evidence>
<gene>
    <name evidence="2" type="ORF">MA16_Dca004953</name>
</gene>
<dbReference type="InterPro" id="IPR025558">
    <property type="entry name" value="DUF4283"/>
</dbReference>